<dbReference type="InterPro" id="IPR036390">
    <property type="entry name" value="WH_DNA-bd_sf"/>
</dbReference>
<keyword evidence="3" id="KW-1185">Reference proteome</keyword>
<evidence type="ECO:0000313" key="3">
    <source>
        <dbReference type="Proteomes" id="UP000198949"/>
    </source>
</evidence>
<dbReference type="STRING" id="58114.SAMN05216270_12434"/>
<accession>A0A1G7DD24</accession>
<proteinExistence type="inferred from homology"/>
<dbReference type="SUPFAM" id="SSF46785">
    <property type="entry name" value="Winged helix' DNA-binding domain"/>
    <property type="match status" value="1"/>
</dbReference>
<dbReference type="PROSITE" id="PS01125">
    <property type="entry name" value="ROK"/>
    <property type="match status" value="1"/>
</dbReference>
<dbReference type="PANTHER" id="PTHR18964:SF149">
    <property type="entry name" value="BIFUNCTIONAL UDP-N-ACETYLGLUCOSAMINE 2-EPIMERASE_N-ACETYLMANNOSAMINE KINASE"/>
    <property type="match status" value="1"/>
</dbReference>
<dbReference type="InterPro" id="IPR000600">
    <property type="entry name" value="ROK"/>
</dbReference>
<gene>
    <name evidence="2" type="ORF">SAMN05216270_12434</name>
</gene>
<dbReference type="Pfam" id="PF00480">
    <property type="entry name" value="ROK"/>
    <property type="match status" value="1"/>
</dbReference>
<dbReference type="Proteomes" id="UP000198949">
    <property type="component" value="Unassembled WGS sequence"/>
</dbReference>
<reference evidence="3" key="1">
    <citation type="submission" date="2016-10" db="EMBL/GenBank/DDBJ databases">
        <authorList>
            <person name="Varghese N."/>
            <person name="Submissions S."/>
        </authorList>
    </citation>
    <scope>NUCLEOTIDE SEQUENCE [LARGE SCALE GENOMIC DNA]</scope>
    <source>
        <strain evidence="3">CGMCC 4.3516</strain>
    </source>
</reference>
<dbReference type="Pfam" id="PF13412">
    <property type="entry name" value="HTH_24"/>
    <property type="match status" value="1"/>
</dbReference>
<sequence length="401" mass="42971">MQSPSRDIRLRNCFSMLRHLLADHPSSRPDLAKKTGLSVATVSNLVTELIDLGVVVEAGLEDSGGGRPRMLLGPNTDGGVLIGVDVATTYVKFEAYDLALQVLFRIEEQVDLAEDTPEKLLDHIASGMAAVREVLADREILGLGVSLPGQVDVAGGISVSNPNWNWRDVAFKELLAERLGLDAPIYLDNSLKTVTAGELWFGDGLGVERLAVVVLGTGVGVGLAFDGKLYRGATNSAGEWGHTTIDPNGPVCRCGRRGCIEARIGAPGILRQWAAMGCDREWETQESAIEALAADWKTGEEPAVRTIEAVARDLALGVANFVNLVNPDLVVFTGWVSDALGEALLPELRRRLPDHVLESALGALRIKLDEQSRNMVILGAAALALEGHLNRIKSVGSRARL</sequence>
<protein>
    <submittedName>
        <fullName evidence="2">Sugar kinase of the NBD/HSP70 family, may contain an N-terminal HTH domain</fullName>
    </submittedName>
</protein>
<dbReference type="InterPro" id="IPR043129">
    <property type="entry name" value="ATPase_NBD"/>
</dbReference>
<dbReference type="OrthoDB" id="3534172at2"/>
<dbReference type="InterPro" id="IPR049874">
    <property type="entry name" value="ROK_cs"/>
</dbReference>
<dbReference type="EMBL" id="FNAD01000024">
    <property type="protein sequence ID" value="SDE49442.1"/>
    <property type="molecule type" value="Genomic_DNA"/>
</dbReference>
<organism evidence="2 3">
    <name type="scientific">Glycomyces harbinensis</name>
    <dbReference type="NCBI Taxonomy" id="58114"/>
    <lineage>
        <taxon>Bacteria</taxon>
        <taxon>Bacillati</taxon>
        <taxon>Actinomycetota</taxon>
        <taxon>Actinomycetes</taxon>
        <taxon>Glycomycetales</taxon>
        <taxon>Glycomycetaceae</taxon>
        <taxon>Glycomyces</taxon>
    </lineage>
</organism>
<evidence type="ECO:0000313" key="2">
    <source>
        <dbReference type="EMBL" id="SDE49442.1"/>
    </source>
</evidence>
<keyword evidence="2" id="KW-0418">Kinase</keyword>
<dbReference type="GO" id="GO:0016301">
    <property type="term" value="F:kinase activity"/>
    <property type="evidence" value="ECO:0007669"/>
    <property type="project" value="UniProtKB-KW"/>
</dbReference>
<evidence type="ECO:0000256" key="1">
    <source>
        <dbReference type="ARBA" id="ARBA00006479"/>
    </source>
</evidence>
<name>A0A1G7DD24_9ACTN</name>
<dbReference type="SUPFAM" id="SSF53067">
    <property type="entry name" value="Actin-like ATPase domain"/>
    <property type="match status" value="1"/>
</dbReference>
<dbReference type="AlphaFoldDB" id="A0A1G7DD24"/>
<dbReference type="Gene3D" id="3.30.420.40">
    <property type="match status" value="2"/>
</dbReference>
<dbReference type="InterPro" id="IPR036388">
    <property type="entry name" value="WH-like_DNA-bd_sf"/>
</dbReference>
<dbReference type="Gene3D" id="1.10.10.10">
    <property type="entry name" value="Winged helix-like DNA-binding domain superfamily/Winged helix DNA-binding domain"/>
    <property type="match status" value="1"/>
</dbReference>
<dbReference type="PANTHER" id="PTHR18964">
    <property type="entry name" value="ROK (REPRESSOR, ORF, KINASE) FAMILY"/>
    <property type="match status" value="1"/>
</dbReference>
<keyword evidence="2" id="KW-0808">Transferase</keyword>
<comment type="similarity">
    <text evidence="1">Belongs to the ROK (NagC/XylR) family.</text>
</comment>